<sequence>MGDVVMVTKRDQLAQDPLSIVDSGTLRIEPGQQGLVLRYRLVSRALLYCFLAPLLFLAIGQFTVFLGTLEKPPSEEQMKKEKAKEAKKGEIKLNPVDKFLGAPAPEKPKDEKKDAKKGAGDKKKDGDGEKDGFSPTPAYVFAGIFAALWVLGRLLEPWLIRRRFQQTLEG</sequence>
<accession>A0A512AFM0</accession>
<keyword evidence="4" id="KW-1185">Reference proteome</keyword>
<gene>
    <name evidence="3" type="ORF">NSE01_03380</name>
</gene>
<comment type="caution">
    <text evidence="3">The sequence shown here is derived from an EMBL/GenBank/DDBJ whole genome shotgun (WGS) entry which is preliminary data.</text>
</comment>
<dbReference type="EMBL" id="BJYR01000002">
    <property type="protein sequence ID" value="GEN98505.1"/>
    <property type="molecule type" value="Genomic_DNA"/>
</dbReference>
<feature type="transmembrane region" description="Helical" evidence="2">
    <location>
        <begin position="138"/>
        <end position="155"/>
    </location>
</feature>
<feature type="compositionally biased region" description="Basic and acidic residues" evidence="1">
    <location>
        <begin position="106"/>
        <end position="131"/>
    </location>
</feature>
<feature type="region of interest" description="Disordered" evidence="1">
    <location>
        <begin position="73"/>
        <end position="131"/>
    </location>
</feature>
<keyword evidence="2" id="KW-0472">Membrane</keyword>
<feature type="transmembrane region" description="Helical" evidence="2">
    <location>
        <begin position="45"/>
        <end position="69"/>
    </location>
</feature>
<proteinExistence type="predicted"/>
<organism evidence="3 4">
    <name type="scientific">Novosphingobium sediminis</name>
    <dbReference type="NCBI Taxonomy" id="707214"/>
    <lineage>
        <taxon>Bacteria</taxon>
        <taxon>Pseudomonadati</taxon>
        <taxon>Pseudomonadota</taxon>
        <taxon>Alphaproteobacteria</taxon>
        <taxon>Sphingomonadales</taxon>
        <taxon>Sphingomonadaceae</taxon>
        <taxon>Novosphingobium</taxon>
    </lineage>
</organism>
<dbReference type="AlphaFoldDB" id="A0A512AFM0"/>
<evidence type="ECO:0000256" key="1">
    <source>
        <dbReference type="SAM" id="MobiDB-lite"/>
    </source>
</evidence>
<keyword evidence="2" id="KW-1133">Transmembrane helix</keyword>
<keyword evidence="2" id="KW-0812">Transmembrane</keyword>
<evidence type="ECO:0000256" key="2">
    <source>
        <dbReference type="SAM" id="Phobius"/>
    </source>
</evidence>
<evidence type="ECO:0000313" key="3">
    <source>
        <dbReference type="EMBL" id="GEN98505.1"/>
    </source>
</evidence>
<dbReference type="Proteomes" id="UP000321464">
    <property type="component" value="Unassembled WGS sequence"/>
</dbReference>
<evidence type="ECO:0000313" key="4">
    <source>
        <dbReference type="Proteomes" id="UP000321464"/>
    </source>
</evidence>
<feature type="compositionally biased region" description="Basic and acidic residues" evidence="1">
    <location>
        <begin position="73"/>
        <end position="91"/>
    </location>
</feature>
<protein>
    <submittedName>
        <fullName evidence="3">Uncharacterized protein</fullName>
    </submittedName>
</protein>
<name>A0A512AFM0_9SPHN</name>
<reference evidence="3 4" key="1">
    <citation type="submission" date="2019-07" db="EMBL/GenBank/DDBJ databases">
        <title>Whole genome shotgun sequence of Novosphingobium sediminis NBRC 106119.</title>
        <authorList>
            <person name="Hosoyama A."/>
            <person name="Uohara A."/>
            <person name="Ohji S."/>
            <person name="Ichikawa N."/>
        </authorList>
    </citation>
    <scope>NUCLEOTIDE SEQUENCE [LARGE SCALE GENOMIC DNA]</scope>
    <source>
        <strain evidence="3 4">NBRC 106119</strain>
    </source>
</reference>